<keyword evidence="8" id="KW-1185">Reference proteome</keyword>
<dbReference type="EMBL" id="JAVHNR010000003">
    <property type="protein sequence ID" value="KAK6347545.1"/>
    <property type="molecule type" value="Genomic_DNA"/>
</dbReference>
<feature type="region of interest" description="Disordered" evidence="5">
    <location>
        <begin position="80"/>
        <end position="114"/>
    </location>
</feature>
<feature type="transmembrane region" description="Helical" evidence="6">
    <location>
        <begin position="473"/>
        <end position="498"/>
    </location>
</feature>
<feature type="transmembrane region" description="Helical" evidence="6">
    <location>
        <begin position="518"/>
        <end position="536"/>
    </location>
</feature>
<evidence type="ECO:0000256" key="1">
    <source>
        <dbReference type="ARBA" id="ARBA00004370"/>
    </source>
</evidence>
<evidence type="ECO:0000256" key="3">
    <source>
        <dbReference type="ARBA" id="ARBA00022989"/>
    </source>
</evidence>
<dbReference type="AlphaFoldDB" id="A0AAN8RDI7"/>
<feature type="transmembrane region" description="Helical" evidence="6">
    <location>
        <begin position="411"/>
        <end position="433"/>
    </location>
</feature>
<name>A0AAN8RDI7_9PEZI</name>
<keyword evidence="3 6" id="KW-1133">Transmembrane helix</keyword>
<proteinExistence type="predicted"/>
<feature type="region of interest" description="Disordered" evidence="5">
    <location>
        <begin position="1"/>
        <end position="39"/>
    </location>
</feature>
<feature type="transmembrane region" description="Helical" evidence="6">
    <location>
        <begin position="219"/>
        <end position="252"/>
    </location>
</feature>
<dbReference type="InterPro" id="IPR036259">
    <property type="entry name" value="MFS_trans_sf"/>
</dbReference>
<feature type="transmembrane region" description="Helical" evidence="6">
    <location>
        <begin position="272"/>
        <end position="291"/>
    </location>
</feature>
<dbReference type="GO" id="GO:0022857">
    <property type="term" value="F:transmembrane transporter activity"/>
    <property type="evidence" value="ECO:0007669"/>
    <property type="project" value="InterPro"/>
</dbReference>
<evidence type="ECO:0000313" key="7">
    <source>
        <dbReference type="EMBL" id="KAK6347545.1"/>
    </source>
</evidence>
<protein>
    <submittedName>
        <fullName evidence="7">Inorganic phosphate transporter pho84</fullName>
    </submittedName>
</protein>
<dbReference type="Proteomes" id="UP001313282">
    <property type="component" value="Unassembled WGS sequence"/>
</dbReference>
<feature type="compositionally biased region" description="Basic and acidic residues" evidence="5">
    <location>
        <begin position="1"/>
        <end position="18"/>
    </location>
</feature>
<dbReference type="Gene3D" id="1.20.1250.20">
    <property type="entry name" value="MFS general substrate transporter like domains"/>
    <property type="match status" value="1"/>
</dbReference>
<dbReference type="InterPro" id="IPR005828">
    <property type="entry name" value="MFS_sugar_transport-like"/>
</dbReference>
<dbReference type="Pfam" id="PF00083">
    <property type="entry name" value="Sugar_tr"/>
    <property type="match status" value="1"/>
</dbReference>
<feature type="compositionally biased region" description="Polar residues" evidence="5">
    <location>
        <begin position="20"/>
        <end position="29"/>
    </location>
</feature>
<keyword evidence="2 6" id="KW-0812">Transmembrane</keyword>
<feature type="transmembrane region" description="Helical" evidence="6">
    <location>
        <begin position="135"/>
        <end position="163"/>
    </location>
</feature>
<evidence type="ECO:0000256" key="5">
    <source>
        <dbReference type="SAM" id="MobiDB-lite"/>
    </source>
</evidence>
<keyword evidence="4 6" id="KW-0472">Membrane</keyword>
<reference evidence="7 8" key="1">
    <citation type="submission" date="2019-10" db="EMBL/GenBank/DDBJ databases">
        <authorList>
            <person name="Palmer J.M."/>
        </authorList>
    </citation>
    <scope>NUCLEOTIDE SEQUENCE [LARGE SCALE GENOMIC DNA]</scope>
    <source>
        <strain evidence="7 8">TWF718</strain>
    </source>
</reference>
<gene>
    <name evidence="7" type="primary">PHO84_2</name>
    <name evidence="7" type="ORF">TWF718_005384</name>
</gene>
<evidence type="ECO:0000256" key="6">
    <source>
        <dbReference type="SAM" id="Phobius"/>
    </source>
</evidence>
<comment type="caution">
    <text evidence="7">The sequence shown here is derived from an EMBL/GenBank/DDBJ whole genome shotgun (WGS) entry which is preliminary data.</text>
</comment>
<dbReference type="SUPFAM" id="SSF103473">
    <property type="entry name" value="MFS general substrate transporter"/>
    <property type="match status" value="1"/>
</dbReference>
<comment type="subcellular location">
    <subcellularLocation>
        <location evidence="1">Membrane</location>
    </subcellularLocation>
</comment>
<feature type="transmembrane region" description="Helical" evidence="6">
    <location>
        <begin position="439"/>
        <end position="461"/>
    </location>
</feature>
<feature type="transmembrane region" description="Helical" evidence="6">
    <location>
        <begin position="328"/>
        <end position="353"/>
    </location>
</feature>
<organism evidence="7 8">
    <name type="scientific">Orbilia javanica</name>
    <dbReference type="NCBI Taxonomy" id="47235"/>
    <lineage>
        <taxon>Eukaryota</taxon>
        <taxon>Fungi</taxon>
        <taxon>Dikarya</taxon>
        <taxon>Ascomycota</taxon>
        <taxon>Pezizomycotina</taxon>
        <taxon>Orbiliomycetes</taxon>
        <taxon>Orbiliales</taxon>
        <taxon>Orbiliaceae</taxon>
        <taxon>Orbilia</taxon>
    </lineage>
</organism>
<accession>A0AAN8RDI7</accession>
<feature type="transmembrane region" description="Helical" evidence="6">
    <location>
        <begin position="183"/>
        <end position="207"/>
    </location>
</feature>
<evidence type="ECO:0000256" key="4">
    <source>
        <dbReference type="ARBA" id="ARBA00023136"/>
    </source>
</evidence>
<evidence type="ECO:0000256" key="2">
    <source>
        <dbReference type="ARBA" id="ARBA00022692"/>
    </source>
</evidence>
<feature type="transmembrane region" description="Helical" evidence="6">
    <location>
        <begin position="373"/>
        <end position="399"/>
    </location>
</feature>
<sequence>MWPQDYRRQPLTPVREESISGGSVSSRMQQPGADVDPSQHRTSIEMEGIQSFINSVANVRSQFGGDTNVNVLASFMANRRPRFTGDGTDDERGNDAGGSGLGETEPDAPPTIPATATDAIDLRIAEIKENMYRNYIFMASLMGNTIEGYAMFLQIILTTFWGMGTWDPGNRSEYPLEPPKDQFWRVLVFKFSIFAGISVGSFLAVYFGRKYSENNVALGFLIVIFVAQLSMTLSGPGYFSVLLGSVTSVWLFRSKFDKDWNCEDDCQLALDRCWRLISGFLLFSTLTAFMARWGSSRVSLRPDDSSRNSQASIPSLSHFWKTYAYNNVYLYPLAFICGFQFLGWAYFYGIVLNIGTILWETGHTFKQPEKNPIAVHISGIIGGIAILAGLGAGLGYILLCLLVDKWGRRRVLTLTNVLLMIENIFLAALWQHIPIHWRMVLVTLQVTLLTAGPFGCVYVLISEVFPQTFRAWCFMFTDLFGSSGAILGITGADLILHTRLRNDTNPNNLTKFAGIQEIWAILVGFSLLELMLLLGISETARKETAVIEGEVYGDWGRWSDRRRRSPEQVVMGGGGET</sequence>
<evidence type="ECO:0000313" key="8">
    <source>
        <dbReference type="Proteomes" id="UP001313282"/>
    </source>
</evidence>
<dbReference type="GO" id="GO:0016020">
    <property type="term" value="C:membrane"/>
    <property type="evidence" value="ECO:0007669"/>
    <property type="project" value="UniProtKB-SubCell"/>
</dbReference>